<evidence type="ECO:0000256" key="1">
    <source>
        <dbReference type="SAM" id="Phobius"/>
    </source>
</evidence>
<dbReference type="EMBL" id="CP157960">
    <property type="protein sequence ID" value="XBT93940.1"/>
    <property type="molecule type" value="Genomic_DNA"/>
</dbReference>
<proteinExistence type="predicted"/>
<feature type="transmembrane region" description="Helical" evidence="1">
    <location>
        <begin position="796"/>
        <end position="813"/>
    </location>
</feature>
<feature type="domain" description="Peptidase C14 caspase" evidence="2">
    <location>
        <begin position="481"/>
        <end position="659"/>
    </location>
</feature>
<keyword evidence="1" id="KW-0472">Membrane</keyword>
<dbReference type="InterPro" id="IPR052039">
    <property type="entry name" value="Caspase-related_regulators"/>
</dbReference>
<dbReference type="InterPro" id="IPR011600">
    <property type="entry name" value="Pept_C14_caspase"/>
</dbReference>
<dbReference type="AlphaFoldDB" id="A0AAU7RUW9"/>
<keyword evidence="1" id="KW-1133">Transmembrane helix</keyword>
<evidence type="ECO:0000313" key="3">
    <source>
        <dbReference type="EMBL" id="XBT93940.1"/>
    </source>
</evidence>
<feature type="transmembrane region" description="Helical" evidence="1">
    <location>
        <begin position="339"/>
        <end position="357"/>
    </location>
</feature>
<evidence type="ECO:0000259" key="2">
    <source>
        <dbReference type="Pfam" id="PF00656"/>
    </source>
</evidence>
<protein>
    <submittedName>
        <fullName evidence="3">Caspase family protein</fullName>
    </submittedName>
</protein>
<dbReference type="PANTHER" id="PTHR22576:SF37">
    <property type="entry name" value="MUCOSA-ASSOCIATED LYMPHOID TISSUE LYMPHOMA TRANSLOCATION PROTEIN 1"/>
    <property type="match status" value="1"/>
</dbReference>
<dbReference type="Pfam" id="PF00656">
    <property type="entry name" value="Peptidase_C14"/>
    <property type="match status" value="2"/>
</dbReference>
<dbReference type="SUPFAM" id="SSF52129">
    <property type="entry name" value="Caspase-like"/>
    <property type="match status" value="2"/>
</dbReference>
<gene>
    <name evidence="3" type="ORF">ABM479_05610</name>
</gene>
<sequence length="917" mass="98998">MRKAFVIGLGQFADVRIPALPAAEKDAEAILATLTDPVIGSVDPEQTRLLLSPTHNMLRAALSAFLAGMMEGDEFVLFLAGHAYPQSSGRLIFPCQDSRIDRLSTTGFSERDLHLLIAERPGLRGILVLDTCFAGSFGQVKSALKARGEQPLIPPPPEQSALAIIYSARARELAYESSDSGLFTGLLIEGLRAGAGCPETQQHVTPADIVDWIKAKMRYAKLSEQFWPGLREGKAVAGLALSRNPGFSVDARIGDAAEARAERTLAKIVMRMTGAEDGYSKLRGLAEFAGKDQPLPPEEGAEIVRVTKREVAVGWFRGIAGGAFLTFLAFIIFSDDSKLSLMAAVIVAFVLVVPALVETLSHDRRIHFLLFNIDGFVLSKGHRNDQRVEIYIWSDVTAVRIESVINQGGFKSSKLVIEARGKGLPLEIDESTYPVKIEVLREMFLRWLHMRMSIMPVPKVAPLKLAEGDGEMPFQRVMTAAALVGVWDYSHLPRLSAPEHDLTRLNAVLAQCGVTAATCANPELAAFESWLGDSVYAAAGQILLLVFSGHGIVAGDELMLAFPGTRPERLAETAFPVAKLVDVAADARVRHLILVLDCCMSGASGAALGLTEANLSELFETDRGLITVLAATADDQEAYAPQGAPSFFTAAIADAIEACLALKRQASLIAISDEAAERLSDIGLGQRHWRFASDAAHGIALSPPPTIGDKVAEQHASIELKQLTSLRHLWEYVAVAEFSTGDYSVEISFGGKAIGKVFVIAPWKAYAVPRGCSIPLIFITVLAALTYLLSAMYSEFMWAALIGAGLGLLLRGSRKPRSSLVVSVYGIAKDGVLYPSVNIASTLVSSSRYRVESGGETTTQEWQLYERDGKKTVLAQSAEPWGESIEAMQQAADKFLAEGKIEALNDLLSVQFQHGEP</sequence>
<feature type="transmembrane region" description="Helical" evidence="1">
    <location>
        <begin position="315"/>
        <end position="333"/>
    </location>
</feature>
<reference evidence="3" key="1">
    <citation type="submission" date="2024-06" db="EMBL/GenBank/DDBJ databases">
        <authorList>
            <person name="Li T."/>
            <person name="Gao R."/>
        </authorList>
    </citation>
    <scope>NUCLEOTIDE SEQUENCE</scope>
    <source>
        <strain evidence="3">ZPR3</strain>
    </source>
</reference>
<dbReference type="InterPro" id="IPR029030">
    <property type="entry name" value="Caspase-like_dom_sf"/>
</dbReference>
<dbReference type="RefSeq" id="WP_349958057.1">
    <property type="nucleotide sequence ID" value="NZ_CP157960.1"/>
</dbReference>
<accession>A0AAU7RUW9</accession>
<organism evidence="3">
    <name type="scientific">Rhizobium sp. ZPR3</name>
    <dbReference type="NCBI Taxonomy" id="3158967"/>
    <lineage>
        <taxon>Bacteria</taxon>
        <taxon>Pseudomonadati</taxon>
        <taxon>Pseudomonadota</taxon>
        <taxon>Alphaproteobacteria</taxon>
        <taxon>Hyphomicrobiales</taxon>
        <taxon>Rhizobiaceae</taxon>
        <taxon>Rhizobium/Agrobacterium group</taxon>
        <taxon>Rhizobium</taxon>
    </lineage>
</organism>
<feature type="domain" description="Peptidase C14 caspase" evidence="2">
    <location>
        <begin position="2"/>
        <end position="204"/>
    </location>
</feature>
<name>A0AAU7RUW9_9HYPH</name>
<dbReference type="GO" id="GO:0004197">
    <property type="term" value="F:cysteine-type endopeptidase activity"/>
    <property type="evidence" value="ECO:0007669"/>
    <property type="project" value="InterPro"/>
</dbReference>
<dbReference type="PANTHER" id="PTHR22576">
    <property type="entry name" value="MUCOSA ASSOCIATED LYMPHOID TISSUE LYMPHOMA TRANSLOCATION PROTEIN 1/PARACASPASE"/>
    <property type="match status" value="1"/>
</dbReference>
<dbReference type="Gene3D" id="3.40.50.1460">
    <property type="match status" value="2"/>
</dbReference>
<dbReference type="GO" id="GO:0006508">
    <property type="term" value="P:proteolysis"/>
    <property type="evidence" value="ECO:0007669"/>
    <property type="project" value="InterPro"/>
</dbReference>
<keyword evidence="1" id="KW-0812">Transmembrane</keyword>